<dbReference type="GO" id="GO:0005886">
    <property type="term" value="C:plasma membrane"/>
    <property type="evidence" value="ECO:0007669"/>
    <property type="project" value="UniProtKB-SubCell"/>
</dbReference>
<feature type="region of interest" description="Disordered" evidence="7">
    <location>
        <begin position="1"/>
        <end position="39"/>
    </location>
</feature>
<gene>
    <name evidence="8" type="ORF">SI8410_08011700</name>
</gene>
<feature type="region of interest" description="Disordered" evidence="7">
    <location>
        <begin position="197"/>
        <end position="219"/>
    </location>
</feature>
<dbReference type="PANTHER" id="PTHR31220">
    <property type="entry name" value="HYCCIN RELATED"/>
    <property type="match status" value="1"/>
</dbReference>
<evidence type="ECO:0000256" key="4">
    <source>
        <dbReference type="ARBA" id="ARBA00022490"/>
    </source>
</evidence>
<proteinExistence type="inferred from homology"/>
<keyword evidence="9" id="KW-1185">Reference proteome</keyword>
<comment type="subcellular location">
    <subcellularLocation>
        <location evidence="1">Cell membrane</location>
    </subcellularLocation>
    <subcellularLocation>
        <location evidence="2">Cytoplasm</location>
        <location evidence="2">Cytosol</location>
    </subcellularLocation>
</comment>
<dbReference type="GO" id="GO:0072659">
    <property type="term" value="P:protein localization to plasma membrane"/>
    <property type="evidence" value="ECO:0007669"/>
    <property type="project" value="TreeGrafter"/>
</dbReference>
<dbReference type="Proteomes" id="UP000663760">
    <property type="component" value="Chromosome 8"/>
</dbReference>
<accession>A0A7I8KU71</accession>
<feature type="region of interest" description="Disordered" evidence="7">
    <location>
        <begin position="291"/>
        <end position="311"/>
    </location>
</feature>
<evidence type="ECO:0000313" key="8">
    <source>
        <dbReference type="EMBL" id="CAA7401022.1"/>
    </source>
</evidence>
<feature type="compositionally biased region" description="Low complexity" evidence="7">
    <location>
        <begin position="415"/>
        <end position="428"/>
    </location>
</feature>
<keyword evidence="5" id="KW-0472">Membrane</keyword>
<dbReference type="PANTHER" id="PTHR31220:SF1">
    <property type="entry name" value="GH21176P"/>
    <property type="match status" value="1"/>
</dbReference>
<reference evidence="8" key="1">
    <citation type="submission" date="2020-02" db="EMBL/GenBank/DDBJ databases">
        <authorList>
            <person name="Scholz U."/>
            <person name="Mascher M."/>
            <person name="Fiebig A."/>
        </authorList>
    </citation>
    <scope>NUCLEOTIDE SEQUENCE</scope>
</reference>
<dbReference type="OrthoDB" id="18937at2759"/>
<sequence>MEIQPVAGTKNHAEGSAGSSPSLAAHHQHHHSSNPNLTGNSMQSWWESLSRARSRIQSLSAVLGPSSAAAADLAALADSDQPAKSLLDSAGAYAAVSNALSRPSSGSGDDALCQWLYETYQSPDPDLRLVVLSFVPLISGLYLSRVVAGYSSAGAGSPSLAGFEAVLLSLYAAETKARGGKPLLIHVPDLSQPSLYHTTRSSAASGGGGRSPQISAPVQPHPTVGILSPPLEPQTVVKSTKRACIVAVALDCYFKRISVMPSSSKVDLCEFAASWAGEYYSGRDELELFGSFHPPPSPSSDGRALSEDGDEAGNCRTVMERLRIEEKLGGGSPKEGGARVFRGSRIPFPWELLQPVLRILGHCLLAPLNPPEVRDAASVSVRYIYGRVSHDLLPQAILASRSLIQLDQRARETAMAAATASSNPNTPSKPRKPEVLLSSK</sequence>
<dbReference type="GO" id="GO:0046854">
    <property type="term" value="P:phosphatidylinositol phosphate biosynthetic process"/>
    <property type="evidence" value="ECO:0007669"/>
    <property type="project" value="TreeGrafter"/>
</dbReference>
<name>A0A7I8KU71_SPIIN</name>
<keyword evidence="4" id="KW-0963">Cytoplasm</keyword>
<keyword evidence="3" id="KW-1003">Cell membrane</keyword>
<protein>
    <submittedName>
        <fullName evidence="8">Uncharacterized protein</fullName>
    </submittedName>
</protein>
<dbReference type="AlphaFoldDB" id="A0A7I8KU71"/>
<evidence type="ECO:0000256" key="2">
    <source>
        <dbReference type="ARBA" id="ARBA00004514"/>
    </source>
</evidence>
<evidence type="ECO:0000256" key="3">
    <source>
        <dbReference type="ARBA" id="ARBA00022475"/>
    </source>
</evidence>
<evidence type="ECO:0000256" key="1">
    <source>
        <dbReference type="ARBA" id="ARBA00004236"/>
    </source>
</evidence>
<organism evidence="8 9">
    <name type="scientific">Spirodela intermedia</name>
    <name type="common">Intermediate duckweed</name>
    <dbReference type="NCBI Taxonomy" id="51605"/>
    <lineage>
        <taxon>Eukaryota</taxon>
        <taxon>Viridiplantae</taxon>
        <taxon>Streptophyta</taxon>
        <taxon>Embryophyta</taxon>
        <taxon>Tracheophyta</taxon>
        <taxon>Spermatophyta</taxon>
        <taxon>Magnoliopsida</taxon>
        <taxon>Liliopsida</taxon>
        <taxon>Araceae</taxon>
        <taxon>Lemnoideae</taxon>
        <taxon>Spirodela</taxon>
    </lineage>
</organism>
<comment type="similarity">
    <text evidence="6">Belongs to the Hyccin family.</text>
</comment>
<evidence type="ECO:0000256" key="7">
    <source>
        <dbReference type="SAM" id="MobiDB-lite"/>
    </source>
</evidence>
<evidence type="ECO:0000256" key="6">
    <source>
        <dbReference type="ARBA" id="ARBA00034482"/>
    </source>
</evidence>
<feature type="region of interest" description="Disordered" evidence="7">
    <location>
        <begin position="415"/>
        <end position="440"/>
    </location>
</feature>
<dbReference type="GO" id="GO:0005829">
    <property type="term" value="C:cytosol"/>
    <property type="evidence" value="ECO:0007669"/>
    <property type="project" value="UniProtKB-SubCell"/>
</dbReference>
<evidence type="ECO:0000313" key="9">
    <source>
        <dbReference type="Proteomes" id="UP000663760"/>
    </source>
</evidence>
<dbReference type="EMBL" id="LR746271">
    <property type="protein sequence ID" value="CAA7401022.1"/>
    <property type="molecule type" value="Genomic_DNA"/>
</dbReference>
<dbReference type="Pfam" id="PF09790">
    <property type="entry name" value="Hyccin"/>
    <property type="match status" value="1"/>
</dbReference>
<evidence type="ECO:0000256" key="5">
    <source>
        <dbReference type="ARBA" id="ARBA00023136"/>
    </source>
</evidence>
<dbReference type="InterPro" id="IPR018619">
    <property type="entry name" value="Hyccin"/>
</dbReference>